<keyword evidence="1" id="KW-0472">Membrane</keyword>
<reference evidence="3" key="1">
    <citation type="journal article" date="2019" name="Int. J. Syst. Evol. Microbiol.">
        <title>The Global Catalogue of Microorganisms (GCM) 10K type strain sequencing project: providing services to taxonomists for standard genome sequencing and annotation.</title>
        <authorList>
            <consortium name="The Broad Institute Genomics Platform"/>
            <consortium name="The Broad Institute Genome Sequencing Center for Infectious Disease"/>
            <person name="Wu L."/>
            <person name="Ma J."/>
        </authorList>
    </citation>
    <scope>NUCLEOTIDE SEQUENCE [LARGE SCALE GENOMIC DNA]</scope>
    <source>
        <strain evidence="3">JCM 12389</strain>
    </source>
</reference>
<keyword evidence="3" id="KW-1185">Reference proteome</keyword>
<name>A0ABP3LA12_9BACI</name>
<evidence type="ECO:0000313" key="2">
    <source>
        <dbReference type="EMBL" id="GAA0496289.1"/>
    </source>
</evidence>
<dbReference type="Proteomes" id="UP001500880">
    <property type="component" value="Unassembled WGS sequence"/>
</dbReference>
<gene>
    <name evidence="2" type="ORF">GCM10008986_23980</name>
</gene>
<organism evidence="2 3">
    <name type="scientific">Salinibacillus aidingensis</name>
    <dbReference type="NCBI Taxonomy" id="237684"/>
    <lineage>
        <taxon>Bacteria</taxon>
        <taxon>Bacillati</taxon>
        <taxon>Bacillota</taxon>
        <taxon>Bacilli</taxon>
        <taxon>Bacillales</taxon>
        <taxon>Bacillaceae</taxon>
        <taxon>Salinibacillus</taxon>
    </lineage>
</organism>
<accession>A0ABP3LA12</accession>
<proteinExistence type="predicted"/>
<keyword evidence="1" id="KW-0812">Transmembrane</keyword>
<evidence type="ECO:0000256" key="1">
    <source>
        <dbReference type="SAM" id="Phobius"/>
    </source>
</evidence>
<keyword evidence="1" id="KW-1133">Transmembrane helix</keyword>
<comment type="caution">
    <text evidence="2">The sequence shown here is derived from an EMBL/GenBank/DDBJ whole genome shotgun (WGS) entry which is preliminary data.</text>
</comment>
<dbReference type="EMBL" id="BAAADO010000004">
    <property type="protein sequence ID" value="GAA0496289.1"/>
    <property type="molecule type" value="Genomic_DNA"/>
</dbReference>
<protein>
    <submittedName>
        <fullName evidence="2">Uncharacterized protein</fullName>
    </submittedName>
</protein>
<sequence length="56" mass="6555">MKFTYYITLGNYDLFTISIVLMVSLSLVELIKYLLSQEREKVRFVNGDVILKNQHG</sequence>
<evidence type="ECO:0000313" key="3">
    <source>
        <dbReference type="Proteomes" id="UP001500880"/>
    </source>
</evidence>
<feature type="transmembrane region" description="Helical" evidence="1">
    <location>
        <begin position="12"/>
        <end position="35"/>
    </location>
</feature>